<dbReference type="AlphaFoldDB" id="A0ABD5TSP5"/>
<sequence>MPRLSDSDRQRLRAEFDRHLAVGLHHGAQLAVYVDGELVVDFAGGTTGPDGGETTEETRHLLFSCTKPYAGAGLHRLLEEGDADYDDPVVEHWPEFADEGAQKSEITIRQVLSHTAGIPYGEFDDEAEKWGDWDAVVRAMEDIDPVFEPGERPAYHTFNYGWVVGELVRRISGQRVDEYVAENVFDPLEMDRSSIGLAEDEEDDVATLTGFDVFDRCRDPGEGLGIPASESAAAFNEEAVRRAVIPAANGVGTARDMARFYACMANGGELDGTRLLDEETVAEATRTHAETESDGTLSRPARYALGFWTGGLANDMFGSFSRERMFGHAGLGSVFGWGDPELNVGFAYVTNGIREESWEHAARISGLSDAVRLALLDY</sequence>
<gene>
    <name evidence="2" type="ORF">ACFQEV_01155</name>
</gene>
<protein>
    <submittedName>
        <fullName evidence="2">Serine hydrolase domain-containing protein</fullName>
        <ecNumber evidence="2">3.-.-.-</ecNumber>
    </submittedName>
</protein>
<proteinExistence type="predicted"/>
<keyword evidence="3" id="KW-1185">Reference proteome</keyword>
<reference evidence="2 3" key="1">
    <citation type="journal article" date="2019" name="Int. J. Syst. Evol. Microbiol.">
        <title>The Global Catalogue of Microorganisms (GCM) 10K type strain sequencing project: providing services to taxonomists for standard genome sequencing and annotation.</title>
        <authorList>
            <consortium name="The Broad Institute Genomics Platform"/>
            <consortium name="The Broad Institute Genome Sequencing Center for Infectious Disease"/>
            <person name="Wu L."/>
            <person name="Ma J."/>
        </authorList>
    </citation>
    <scope>NUCLEOTIDE SEQUENCE [LARGE SCALE GENOMIC DNA]</scope>
    <source>
        <strain evidence="2 3">YIM 94188</strain>
    </source>
</reference>
<dbReference type="InterPro" id="IPR001466">
    <property type="entry name" value="Beta-lactam-related"/>
</dbReference>
<evidence type="ECO:0000259" key="1">
    <source>
        <dbReference type="Pfam" id="PF00144"/>
    </source>
</evidence>
<dbReference type="Gene3D" id="3.40.710.10">
    <property type="entry name" value="DD-peptidase/beta-lactamase superfamily"/>
    <property type="match status" value="1"/>
</dbReference>
<dbReference type="GO" id="GO:0016787">
    <property type="term" value="F:hydrolase activity"/>
    <property type="evidence" value="ECO:0007669"/>
    <property type="project" value="UniProtKB-KW"/>
</dbReference>
<name>A0ABD5TSP5_9EURY</name>
<dbReference type="PANTHER" id="PTHR43319:SF3">
    <property type="entry name" value="BETA-LACTAMASE-RELATED DOMAIN-CONTAINING PROTEIN"/>
    <property type="match status" value="1"/>
</dbReference>
<dbReference type="EC" id="3.-.-.-" evidence="2"/>
<dbReference type="Proteomes" id="UP001596408">
    <property type="component" value="Unassembled WGS sequence"/>
</dbReference>
<evidence type="ECO:0000313" key="3">
    <source>
        <dbReference type="Proteomes" id="UP001596408"/>
    </source>
</evidence>
<accession>A0ABD5TSP5</accession>
<organism evidence="2 3">
    <name type="scientific">Halopelagius fulvigenes</name>
    <dbReference type="NCBI Taxonomy" id="1198324"/>
    <lineage>
        <taxon>Archaea</taxon>
        <taxon>Methanobacteriati</taxon>
        <taxon>Methanobacteriota</taxon>
        <taxon>Stenosarchaea group</taxon>
        <taxon>Halobacteria</taxon>
        <taxon>Halobacteriales</taxon>
        <taxon>Haloferacaceae</taxon>
    </lineage>
</organism>
<dbReference type="InterPro" id="IPR052907">
    <property type="entry name" value="Beta-lactamase/esterase"/>
</dbReference>
<evidence type="ECO:0000313" key="2">
    <source>
        <dbReference type="EMBL" id="MFC6823616.1"/>
    </source>
</evidence>
<comment type="caution">
    <text evidence="2">The sequence shown here is derived from an EMBL/GenBank/DDBJ whole genome shotgun (WGS) entry which is preliminary data.</text>
</comment>
<dbReference type="PANTHER" id="PTHR43319">
    <property type="entry name" value="BETA-LACTAMASE-RELATED"/>
    <property type="match status" value="1"/>
</dbReference>
<dbReference type="SUPFAM" id="SSF56601">
    <property type="entry name" value="beta-lactamase/transpeptidase-like"/>
    <property type="match status" value="1"/>
</dbReference>
<feature type="domain" description="Beta-lactamase-related" evidence="1">
    <location>
        <begin position="18"/>
        <end position="354"/>
    </location>
</feature>
<dbReference type="Pfam" id="PF00144">
    <property type="entry name" value="Beta-lactamase"/>
    <property type="match status" value="1"/>
</dbReference>
<dbReference type="InterPro" id="IPR012338">
    <property type="entry name" value="Beta-lactam/transpept-like"/>
</dbReference>
<dbReference type="EMBL" id="JBHSXH010000004">
    <property type="protein sequence ID" value="MFC6823616.1"/>
    <property type="molecule type" value="Genomic_DNA"/>
</dbReference>
<keyword evidence="2" id="KW-0378">Hydrolase</keyword>
<dbReference type="RefSeq" id="WP_379692068.1">
    <property type="nucleotide sequence ID" value="NZ_JBHSXH010000004.1"/>
</dbReference>